<dbReference type="Pfam" id="PF12802">
    <property type="entry name" value="MarR_2"/>
    <property type="match status" value="1"/>
</dbReference>
<protein>
    <submittedName>
        <fullName evidence="5">MarR family transcriptional regulator</fullName>
    </submittedName>
</protein>
<accession>A0ABS6HTG6</accession>
<keyword evidence="1" id="KW-0805">Transcription regulation</keyword>
<name>A0ABS6HTG6_MYCGD</name>
<evidence type="ECO:0000256" key="2">
    <source>
        <dbReference type="ARBA" id="ARBA00023125"/>
    </source>
</evidence>
<evidence type="ECO:0000313" key="5">
    <source>
        <dbReference type="EMBL" id="MBU8825566.1"/>
    </source>
</evidence>
<gene>
    <name evidence="5" type="ORF">KL859_22180</name>
</gene>
<evidence type="ECO:0000259" key="4">
    <source>
        <dbReference type="PROSITE" id="PS50995"/>
    </source>
</evidence>
<evidence type="ECO:0000256" key="3">
    <source>
        <dbReference type="ARBA" id="ARBA00023163"/>
    </source>
</evidence>
<dbReference type="PROSITE" id="PS50995">
    <property type="entry name" value="HTH_MARR_2"/>
    <property type="match status" value="1"/>
</dbReference>
<reference evidence="5 6" key="1">
    <citation type="submission" date="2021-05" db="EMBL/GenBank/DDBJ databases">
        <title>Draft Genome Sequences of Clinical Respiratory Isolates of Mycobacterium goodii Recovered in Ireland.</title>
        <authorList>
            <person name="Flanagan P.R."/>
            <person name="Mok S."/>
            <person name="Roycroft E."/>
            <person name="Rogers T.R."/>
            <person name="Fitzgibbon M."/>
        </authorList>
    </citation>
    <scope>NUCLEOTIDE SEQUENCE [LARGE SCALE GENOMIC DNA]</scope>
    <source>
        <strain evidence="5 6">14IE55</strain>
    </source>
</reference>
<dbReference type="InterPro" id="IPR011991">
    <property type="entry name" value="ArsR-like_HTH"/>
</dbReference>
<dbReference type="InterPro" id="IPR023187">
    <property type="entry name" value="Tscrpt_reg_MarR-type_CS"/>
</dbReference>
<dbReference type="SUPFAM" id="SSF46785">
    <property type="entry name" value="Winged helix' DNA-binding domain"/>
    <property type="match status" value="1"/>
</dbReference>
<keyword evidence="2" id="KW-0238">DNA-binding</keyword>
<dbReference type="PANTHER" id="PTHR33164:SF99">
    <property type="entry name" value="MARR FAMILY REGULATORY PROTEIN"/>
    <property type="match status" value="1"/>
</dbReference>
<organism evidence="5 6">
    <name type="scientific">Mycolicibacterium goodii</name>
    <name type="common">Mycobacterium goodii</name>
    <dbReference type="NCBI Taxonomy" id="134601"/>
    <lineage>
        <taxon>Bacteria</taxon>
        <taxon>Bacillati</taxon>
        <taxon>Actinomycetota</taxon>
        <taxon>Actinomycetes</taxon>
        <taxon>Mycobacteriales</taxon>
        <taxon>Mycobacteriaceae</taxon>
        <taxon>Mycolicibacterium</taxon>
    </lineage>
</organism>
<evidence type="ECO:0000256" key="1">
    <source>
        <dbReference type="ARBA" id="ARBA00023015"/>
    </source>
</evidence>
<dbReference type="SMART" id="SM00347">
    <property type="entry name" value="HTH_MARR"/>
    <property type="match status" value="1"/>
</dbReference>
<dbReference type="PROSITE" id="PS01117">
    <property type="entry name" value="HTH_MARR_1"/>
    <property type="match status" value="1"/>
</dbReference>
<feature type="domain" description="HTH marR-type" evidence="4">
    <location>
        <begin position="1"/>
        <end position="124"/>
    </location>
</feature>
<proteinExistence type="predicted"/>
<dbReference type="CDD" id="cd00090">
    <property type="entry name" value="HTH_ARSR"/>
    <property type="match status" value="1"/>
</dbReference>
<evidence type="ECO:0000313" key="6">
    <source>
        <dbReference type="Proteomes" id="UP000696413"/>
    </source>
</evidence>
<dbReference type="InterPro" id="IPR000835">
    <property type="entry name" value="HTH_MarR-typ"/>
</dbReference>
<dbReference type="InterPro" id="IPR036388">
    <property type="entry name" value="WH-like_DNA-bd_sf"/>
</dbReference>
<sequence length="132" mass="14640">MILDELNRQLMRCHDMSLADVQLLDLLAKSQNGPARVGDVAEELIMSPSTLTGHITRLEEAGLVRRGVSSKDRRGVVVALTPAGRRRLGPVLATYARFVRLNYLNTMTRRQVLALGDTSRRISEGLKALECQ</sequence>
<keyword evidence="3" id="KW-0804">Transcription</keyword>
<dbReference type="EMBL" id="JAHBOM010000018">
    <property type="protein sequence ID" value="MBU8825566.1"/>
    <property type="molecule type" value="Genomic_DNA"/>
</dbReference>
<dbReference type="Proteomes" id="UP000696413">
    <property type="component" value="Unassembled WGS sequence"/>
</dbReference>
<keyword evidence="6" id="KW-1185">Reference proteome</keyword>
<dbReference type="PANTHER" id="PTHR33164">
    <property type="entry name" value="TRANSCRIPTIONAL REGULATOR, MARR FAMILY"/>
    <property type="match status" value="1"/>
</dbReference>
<comment type="caution">
    <text evidence="5">The sequence shown here is derived from an EMBL/GenBank/DDBJ whole genome shotgun (WGS) entry which is preliminary data.</text>
</comment>
<dbReference type="Gene3D" id="1.10.10.10">
    <property type="entry name" value="Winged helix-like DNA-binding domain superfamily/Winged helix DNA-binding domain"/>
    <property type="match status" value="1"/>
</dbReference>
<dbReference type="InterPro" id="IPR036390">
    <property type="entry name" value="WH_DNA-bd_sf"/>
</dbReference>
<dbReference type="InterPro" id="IPR039422">
    <property type="entry name" value="MarR/SlyA-like"/>
</dbReference>